<dbReference type="EMBL" id="CP035913">
    <property type="protein sequence ID" value="QBE66605.1"/>
    <property type="molecule type" value="Genomic_DNA"/>
</dbReference>
<dbReference type="Proteomes" id="UP000290637">
    <property type="component" value="Chromosome"/>
</dbReference>
<protein>
    <submittedName>
        <fullName evidence="2">Uncharacterized protein</fullName>
    </submittedName>
</protein>
<proteinExistence type="predicted"/>
<dbReference type="OrthoDB" id="8836529at2"/>
<gene>
    <name evidence="2" type="ORF">EWM63_29550</name>
</gene>
<name>A0A4P6L5I9_9BURK</name>
<dbReference type="KEGG" id="plue:EWM63_29550"/>
<accession>A0A4P6L5I9</accession>
<dbReference type="AlphaFoldDB" id="A0A4P6L5I9"/>
<evidence type="ECO:0000313" key="2">
    <source>
        <dbReference type="EMBL" id="QBE66605.1"/>
    </source>
</evidence>
<reference evidence="2 3" key="1">
    <citation type="submission" date="2019-02" db="EMBL/GenBank/DDBJ databases">
        <title>Draft Genome Sequences of Six Type Strains of the Genus Massilia.</title>
        <authorList>
            <person name="Miess H."/>
            <person name="Frediansyhah A."/>
            <person name="Gross H."/>
        </authorList>
    </citation>
    <scope>NUCLEOTIDE SEQUENCE [LARGE SCALE GENOMIC DNA]</scope>
    <source>
        <strain evidence="2 3">DSM 17473</strain>
    </source>
</reference>
<evidence type="ECO:0000313" key="3">
    <source>
        <dbReference type="Proteomes" id="UP000290637"/>
    </source>
</evidence>
<evidence type="ECO:0000256" key="1">
    <source>
        <dbReference type="SAM" id="MobiDB-lite"/>
    </source>
</evidence>
<organism evidence="2 3">
    <name type="scientific">Pseudoduganella lutea</name>
    <dbReference type="NCBI Taxonomy" id="321985"/>
    <lineage>
        <taxon>Bacteria</taxon>
        <taxon>Pseudomonadati</taxon>
        <taxon>Pseudomonadota</taxon>
        <taxon>Betaproteobacteria</taxon>
        <taxon>Burkholderiales</taxon>
        <taxon>Oxalobacteraceae</taxon>
        <taxon>Telluria group</taxon>
        <taxon>Pseudoduganella</taxon>
    </lineage>
</organism>
<dbReference type="RefSeq" id="WP_130189712.1">
    <property type="nucleotide sequence ID" value="NZ_CP035913.1"/>
</dbReference>
<keyword evidence="3" id="KW-1185">Reference proteome</keyword>
<feature type="region of interest" description="Disordered" evidence="1">
    <location>
        <begin position="356"/>
        <end position="382"/>
    </location>
</feature>
<sequence length="472" mass="51015">MTVHPFADLEQAGIIDAAQHMQALAHPQYRLLPTTASATEQVSWLVEHDIIDDEDLERARAHIVATQTGEDQSRYTAAIDAGLAMFVDDLKELNSPGFDVLVEEGLITPGEREAAMAHLGQHALLAMSPAGLVLWMRAEGIIDNARLAAIGKTPGGGSVRGAAILAELDELTAAGSMIVVDTTAPRPSSSLPWLFGTLAVCGMAAGLVGWLVLREPAPPAAPPKLAARAVAPECTDKDLAARLNARLVSNYLLELGAAPAGVRPDRATLEDIREVGYERARDVRACAGKLRSSYGEQDYAFTLEPDGENDYMSIPVHPVLLHERYRQDVADRGSPLGRTALDEAFRAGIERWRESGGGGMAWSVRPSRDKPQPPNPDVKARRTWERSRTIAEIEPLAPCVALKPGKTYRCTLMIERHNGMGFASDDGPTRIMQGEFTFERAGEDQPWQTTAKFPSEYGDAVLAGMQAEQAGN</sequence>